<dbReference type="GO" id="GO:0004180">
    <property type="term" value="F:carboxypeptidase activity"/>
    <property type="evidence" value="ECO:0007669"/>
    <property type="project" value="UniProtKB-KW"/>
</dbReference>
<dbReference type="EC" id="2.4.1.129" evidence="6"/>
<dbReference type="Pfam" id="PF00905">
    <property type="entry name" value="Transpeptidase"/>
    <property type="match status" value="1"/>
</dbReference>
<dbReference type="Gene3D" id="3.90.1310.10">
    <property type="entry name" value="Penicillin-binding protein 2a (Domain 2)"/>
    <property type="match status" value="1"/>
</dbReference>
<dbReference type="InterPro" id="IPR050515">
    <property type="entry name" value="Beta-lactam/transpept"/>
</dbReference>
<feature type="domain" description="Penicillin-binding protein dimerisation" evidence="5">
    <location>
        <begin position="51"/>
        <end position="167"/>
    </location>
</feature>
<dbReference type="OrthoDB" id="9770103at2"/>
<dbReference type="KEGG" id="tal:Thal_0849"/>
<dbReference type="STRING" id="638303.Thal_0849"/>
<dbReference type="Gene3D" id="3.30.450.330">
    <property type="match status" value="1"/>
</dbReference>
<keyword evidence="3" id="KW-0472">Membrane</keyword>
<name>D3SL52_THEAH</name>
<dbReference type="InterPro" id="IPR001460">
    <property type="entry name" value="PCN-bd_Tpept"/>
</dbReference>
<protein>
    <submittedName>
        <fullName evidence="6">Peptidoglycan glycosyltransferase</fullName>
        <ecNumber evidence="6">2.4.1.129</ecNumber>
    </submittedName>
</protein>
<dbReference type="InterPro" id="IPR012338">
    <property type="entry name" value="Beta-lactam/transpept-like"/>
</dbReference>
<evidence type="ECO:0000256" key="2">
    <source>
        <dbReference type="ARBA" id="ARBA00022645"/>
    </source>
</evidence>
<dbReference type="GO" id="GO:0071555">
    <property type="term" value="P:cell wall organization"/>
    <property type="evidence" value="ECO:0007669"/>
    <property type="project" value="TreeGrafter"/>
</dbReference>
<accession>D3SL52</accession>
<dbReference type="Proteomes" id="UP000002043">
    <property type="component" value="Chromosome"/>
</dbReference>
<keyword evidence="2" id="KW-0645">Protease</keyword>
<dbReference type="SUPFAM" id="SSF56601">
    <property type="entry name" value="beta-lactamase/transpeptidase-like"/>
    <property type="match status" value="1"/>
</dbReference>
<dbReference type="PANTHER" id="PTHR30627">
    <property type="entry name" value="PEPTIDOGLYCAN D,D-TRANSPEPTIDASE"/>
    <property type="match status" value="1"/>
</dbReference>
<gene>
    <name evidence="6" type="ordered locus">Thal_0849</name>
</gene>
<dbReference type="GO" id="GO:0005886">
    <property type="term" value="C:plasma membrane"/>
    <property type="evidence" value="ECO:0007669"/>
    <property type="project" value="TreeGrafter"/>
</dbReference>
<dbReference type="eggNOG" id="COG0768">
    <property type="taxonomic scope" value="Bacteria"/>
</dbReference>
<evidence type="ECO:0000313" key="7">
    <source>
        <dbReference type="Proteomes" id="UP000002043"/>
    </source>
</evidence>
<proteinExistence type="predicted"/>
<evidence type="ECO:0000256" key="3">
    <source>
        <dbReference type="ARBA" id="ARBA00023136"/>
    </source>
</evidence>
<keyword evidence="6" id="KW-0808">Transferase</keyword>
<dbReference type="AlphaFoldDB" id="D3SL52"/>
<dbReference type="Pfam" id="PF03717">
    <property type="entry name" value="PBP_dimer"/>
    <property type="match status" value="1"/>
</dbReference>
<keyword evidence="2" id="KW-0378">Hydrolase</keyword>
<dbReference type="PANTHER" id="PTHR30627:SF1">
    <property type="entry name" value="PEPTIDOGLYCAN D,D-TRANSPEPTIDASE FTSI"/>
    <property type="match status" value="1"/>
</dbReference>
<keyword evidence="7" id="KW-1185">Reference proteome</keyword>
<dbReference type="GO" id="GO:0008658">
    <property type="term" value="F:penicillin binding"/>
    <property type="evidence" value="ECO:0007669"/>
    <property type="project" value="InterPro"/>
</dbReference>
<feature type="domain" description="Penicillin-binding protein transpeptidase" evidence="4">
    <location>
        <begin position="245"/>
        <end position="539"/>
    </location>
</feature>
<evidence type="ECO:0000259" key="4">
    <source>
        <dbReference type="Pfam" id="PF00905"/>
    </source>
</evidence>
<keyword evidence="6" id="KW-0328">Glycosyltransferase</keyword>
<comment type="subcellular location">
    <subcellularLocation>
        <location evidence="1">Membrane</location>
    </subcellularLocation>
</comment>
<organism evidence="6 7">
    <name type="scientific">Thermocrinis albus (strain DSM 14484 / JCM 11386 / HI 11/12)</name>
    <dbReference type="NCBI Taxonomy" id="638303"/>
    <lineage>
        <taxon>Bacteria</taxon>
        <taxon>Pseudomonadati</taxon>
        <taxon>Aquificota</taxon>
        <taxon>Aquificia</taxon>
        <taxon>Aquificales</taxon>
        <taxon>Aquificaceae</taxon>
        <taxon>Thermocrinis</taxon>
    </lineage>
</organism>
<dbReference type="HOGENOM" id="CLU_009289_6_0_0"/>
<dbReference type="Gene3D" id="3.40.710.10">
    <property type="entry name" value="DD-peptidase/beta-lactamase superfamily"/>
    <property type="match status" value="1"/>
</dbReference>
<evidence type="ECO:0000259" key="5">
    <source>
        <dbReference type="Pfam" id="PF03717"/>
    </source>
</evidence>
<sequence>MSPAKIKLVTFFLLLGFSVILFRAAYLQLIGRLDYVERIAEKFPKTVVVRIPVYRGSIKDRAGRDLALSYPTISIYAFPKVVRNKEDLARRLSAILNEKEDVLISKLNEDKKFVWLARNVDRSYKNYVREVIKDTGNSPAVGIEEGFTRVYPHGHLASNLMGFVGGDGRGLEGLEYALDSVLYSKPIKRIFVSASKGYTLALDTDDSPLNLKTSDVYTTLDLGIQGIAEDVRDQIVKDWNPRRVAILVMDVRTGDILALATYPYYDPNHYRDYPPQSRRNYAVTDLFEPGSVMKPFFIGTALDKGYIPYNYTLYAEMGKMEIFGRIVRDVHPYGTLTLDQVLIKSSNIGTIKVARFLSKKDVQELFRKLYFYDEFHVLPGEVRPRIPDLQYPANILYASIGQGIALNLLHLCAAFGVLATNQLVKPRILLTNDPPQILTSGVFSERTLRWLQKNLMRVVEEGTAKLARSQFFTIAGKTGTSQKFDFAIRRYSREKVVAYFVGYFPATNPLFVAGIMVDEPKGPNPYGGTAAAPYFKELVERVAFLKGLKPDKTGQ</sequence>
<dbReference type="InterPro" id="IPR005311">
    <property type="entry name" value="PBP_dimer"/>
</dbReference>
<dbReference type="GO" id="GO:0016757">
    <property type="term" value="F:glycosyltransferase activity"/>
    <property type="evidence" value="ECO:0007669"/>
    <property type="project" value="UniProtKB-KW"/>
</dbReference>
<keyword evidence="2" id="KW-0121">Carboxypeptidase</keyword>
<evidence type="ECO:0000256" key="1">
    <source>
        <dbReference type="ARBA" id="ARBA00004370"/>
    </source>
</evidence>
<dbReference type="SUPFAM" id="SSF56519">
    <property type="entry name" value="Penicillin binding protein dimerisation domain"/>
    <property type="match status" value="1"/>
</dbReference>
<reference evidence="7" key="1">
    <citation type="journal article" date="2010" name="Stand. Genomic Sci.">
        <title>Complete genome sequence of Thermocrinis albus type strain (HI 11/12T).</title>
        <authorList>
            <person name="Wirth R."/>
            <person name="Sikorski J."/>
            <person name="Brambilla E."/>
            <person name="Misra M."/>
            <person name="Lapidus A."/>
            <person name="Copeland A."/>
            <person name="Nolan M."/>
            <person name="Lucas S."/>
            <person name="Chen F."/>
            <person name="Tice H."/>
            <person name="Cheng J.F."/>
            <person name="Han C."/>
            <person name="Detter J.C."/>
            <person name="Tapia R."/>
            <person name="Bruce D."/>
            <person name="Goodwin L."/>
            <person name="Pitluck S."/>
            <person name="Pati A."/>
            <person name="Anderson I."/>
            <person name="Ivanova N."/>
            <person name="Mavromatis K."/>
            <person name="Mikhailova N."/>
            <person name="Chen A."/>
            <person name="Palaniappan K."/>
            <person name="Bilek Y."/>
            <person name="Hader T."/>
            <person name="Land M."/>
            <person name="Hauser L."/>
            <person name="Chang Y.J."/>
            <person name="Jeffries C.D."/>
            <person name="Tindall B.J."/>
            <person name="Rohde M."/>
            <person name="Goker M."/>
            <person name="Bristow J."/>
            <person name="Eisen J.A."/>
            <person name="Markowitz V."/>
            <person name="Hugenholtz P."/>
            <person name="Kyrpides N.C."/>
            <person name="Klenk H.P."/>
        </authorList>
    </citation>
    <scope>NUCLEOTIDE SEQUENCE [LARGE SCALE GENOMIC DNA]</scope>
    <source>
        <strain evidence="7">DSM 14484 / JCM 11386 / HI 11/12</strain>
    </source>
</reference>
<dbReference type="InterPro" id="IPR036138">
    <property type="entry name" value="PBP_dimer_sf"/>
</dbReference>
<evidence type="ECO:0000313" key="6">
    <source>
        <dbReference type="EMBL" id="ADC89482.1"/>
    </source>
</evidence>
<dbReference type="EMBL" id="CP001931">
    <property type="protein sequence ID" value="ADC89482.1"/>
    <property type="molecule type" value="Genomic_DNA"/>
</dbReference>